<evidence type="ECO:0000256" key="3">
    <source>
        <dbReference type="ARBA" id="ARBA00023326"/>
    </source>
</evidence>
<reference evidence="5" key="1">
    <citation type="journal article" date="2010" name="Appl. Environ. Microbiol.">
        <title>Cellulosilyticum ruminicola, a newly described rumen bacterium that possesses redundant fibrolytic-protein-encoding genes and degrades lignocellulose with multiple carbohydrate- borne fibrolytic enzymes.</title>
        <authorList>
            <person name="Cai S."/>
            <person name="Li J."/>
            <person name="Hu F.Z."/>
            <person name="Zhang K."/>
            <person name="Luo Y."/>
            <person name="Janto B."/>
            <person name="Boissy R."/>
            <person name="Ehrlich G."/>
            <person name="Dong X."/>
        </authorList>
    </citation>
    <scope>NUCLEOTIDE SEQUENCE</scope>
    <source>
        <strain evidence="5">CGMCC 1.5065</strain>
    </source>
</reference>
<organism evidence="5">
    <name type="scientific">Cellulosilyticum ruminicola</name>
    <dbReference type="NCBI Taxonomy" id="425254"/>
    <lineage>
        <taxon>Bacteria</taxon>
        <taxon>Bacillati</taxon>
        <taxon>Bacillota</taxon>
        <taxon>Clostridia</taxon>
        <taxon>Lachnospirales</taxon>
        <taxon>Cellulosilyticaceae</taxon>
        <taxon>Cellulosilyticum</taxon>
    </lineage>
</organism>
<keyword evidence="3" id="KW-0624">Polysaccharide degradation</keyword>
<dbReference type="GO" id="GO:0004553">
    <property type="term" value="F:hydrolase activity, hydrolyzing O-glycosyl compounds"/>
    <property type="evidence" value="ECO:0007669"/>
    <property type="project" value="InterPro"/>
</dbReference>
<protein>
    <submittedName>
        <fullName evidence="5">Endoxylanase</fullName>
    </submittedName>
</protein>
<keyword evidence="1" id="KW-0378">Hydrolase</keyword>
<dbReference type="Gene3D" id="3.20.20.80">
    <property type="entry name" value="Glycosidases"/>
    <property type="match status" value="1"/>
</dbReference>
<dbReference type="InterPro" id="IPR001000">
    <property type="entry name" value="GH10_dom"/>
</dbReference>
<dbReference type="InterPro" id="IPR017853">
    <property type="entry name" value="GH"/>
</dbReference>
<dbReference type="AlphaFoldDB" id="D2KFM3"/>
<keyword evidence="5" id="KW-0858">Xylan degradation</keyword>
<dbReference type="CAZy" id="GH10">
    <property type="family name" value="Glycoside Hydrolase Family 10"/>
</dbReference>
<evidence type="ECO:0000256" key="2">
    <source>
        <dbReference type="ARBA" id="ARBA00023277"/>
    </source>
</evidence>
<dbReference type="Pfam" id="PF00331">
    <property type="entry name" value="Glyco_hydro_10"/>
    <property type="match status" value="1"/>
</dbReference>
<keyword evidence="2" id="KW-0119">Carbohydrate metabolism</keyword>
<sequence>MSVAMAMTSMMGVTAPICAEDVNVAQGADVNTRQAGSVVLEDISSLKEVYKDYFKIGTAISTQDISEIDKAAIIKHFNSYTCGNEMKPDFLLDYDATVAYMNANKGDKIHPQISFKATDSALKFAAKK</sequence>
<feature type="non-terminal residue" evidence="5">
    <location>
        <position position="128"/>
    </location>
</feature>
<evidence type="ECO:0000256" key="1">
    <source>
        <dbReference type="ARBA" id="ARBA00022801"/>
    </source>
</evidence>
<dbReference type="GO" id="GO:0045493">
    <property type="term" value="P:xylan catabolic process"/>
    <property type="evidence" value="ECO:0007669"/>
    <property type="project" value="UniProtKB-KW"/>
</dbReference>
<dbReference type="SUPFAM" id="SSF51445">
    <property type="entry name" value="(Trans)glycosidases"/>
    <property type="match status" value="1"/>
</dbReference>
<accession>D2KFM3</accession>
<dbReference type="EMBL" id="GU211301">
    <property type="protein sequence ID" value="ACZ98625.1"/>
    <property type="molecule type" value="Genomic_DNA"/>
</dbReference>
<dbReference type="PROSITE" id="PS51760">
    <property type="entry name" value="GH10_2"/>
    <property type="match status" value="1"/>
</dbReference>
<feature type="domain" description="GH10" evidence="4">
    <location>
        <begin position="40"/>
        <end position="128"/>
    </location>
</feature>
<evidence type="ECO:0000313" key="5">
    <source>
        <dbReference type="EMBL" id="ACZ98625.1"/>
    </source>
</evidence>
<evidence type="ECO:0000259" key="4">
    <source>
        <dbReference type="PROSITE" id="PS51760"/>
    </source>
</evidence>
<name>D2KFM3_9FIRM</name>
<proteinExistence type="predicted"/>